<sequence>MSKIGKNTKPVSRPPVDALQYEKLALSAFGSCERQLTQLNRLATLATSIYRNPALTNHERRSRQVLLELLVETCEEYEREVECDRELYEVIALDARGIAHRRITASAAAKLLAEAGQEIKRSDERTKSREVATRKVSNEKADVAIVAAAH</sequence>
<name>A0A248VHW8_9BURK</name>
<evidence type="ECO:0000313" key="1">
    <source>
        <dbReference type="EMBL" id="ASV98131.1"/>
    </source>
</evidence>
<keyword evidence="2" id="KW-1185">Reference proteome</keyword>
<dbReference type="KEGG" id="parb:CJU94_08080"/>
<reference evidence="1 2" key="1">
    <citation type="submission" date="2017-08" db="EMBL/GenBank/DDBJ databases">
        <title>Identification and genetic characteristics of simultaneous BTEX- and naphthalene-degrading Paraburkholderia sp. BN5 isolated from petroleum-contaminated soil.</title>
        <authorList>
            <person name="Lee Y."/>
            <person name="Jeon C.O."/>
        </authorList>
    </citation>
    <scope>NUCLEOTIDE SEQUENCE [LARGE SCALE GENOMIC DNA]</scope>
    <source>
        <strain evidence="1 2">BN5</strain>
    </source>
</reference>
<protein>
    <submittedName>
        <fullName evidence="1">Uncharacterized protein</fullName>
    </submittedName>
</protein>
<proteinExistence type="predicted"/>
<evidence type="ECO:0000313" key="2">
    <source>
        <dbReference type="Proteomes" id="UP000215158"/>
    </source>
</evidence>
<dbReference type="RefSeq" id="WP_095418241.1">
    <property type="nucleotide sequence ID" value="NZ_CP022989.1"/>
</dbReference>
<dbReference type="EMBL" id="CP022989">
    <property type="protein sequence ID" value="ASV98131.1"/>
    <property type="molecule type" value="Genomic_DNA"/>
</dbReference>
<dbReference type="AlphaFoldDB" id="A0A248VHW8"/>
<organism evidence="1 2">
    <name type="scientific">Paraburkholderia aromaticivorans</name>
    <dbReference type="NCBI Taxonomy" id="2026199"/>
    <lineage>
        <taxon>Bacteria</taxon>
        <taxon>Pseudomonadati</taxon>
        <taxon>Pseudomonadota</taxon>
        <taxon>Betaproteobacteria</taxon>
        <taxon>Burkholderiales</taxon>
        <taxon>Burkholderiaceae</taxon>
        <taxon>Paraburkholderia</taxon>
    </lineage>
</organism>
<dbReference type="OrthoDB" id="9109019at2"/>
<gene>
    <name evidence="1" type="ORF">CJU94_08080</name>
</gene>
<dbReference type="Proteomes" id="UP000215158">
    <property type="component" value="Chromosome 1"/>
</dbReference>
<accession>A0A248VHW8</accession>